<evidence type="ECO:0000313" key="1">
    <source>
        <dbReference type="EMBL" id="OQR68302.1"/>
    </source>
</evidence>
<reference evidence="1 2" key="1">
    <citation type="journal article" date="2017" name="Gigascience">
        <title>Draft genome of the honey bee ectoparasitic mite, Tropilaelaps mercedesae, is shaped by the parasitic life history.</title>
        <authorList>
            <person name="Dong X."/>
            <person name="Armstrong S.D."/>
            <person name="Xia D."/>
            <person name="Makepeace B.L."/>
            <person name="Darby A.C."/>
            <person name="Kadowaki T."/>
        </authorList>
    </citation>
    <scope>NUCLEOTIDE SEQUENCE [LARGE SCALE GENOMIC DNA]</scope>
    <source>
        <strain evidence="1">Wuxi-XJTLU</strain>
    </source>
</reference>
<keyword evidence="2" id="KW-1185">Reference proteome</keyword>
<gene>
    <name evidence="1" type="ORF">BIW11_12998</name>
</gene>
<dbReference type="Proteomes" id="UP000192247">
    <property type="component" value="Unassembled WGS sequence"/>
</dbReference>
<sequence length="103" mass="11885">MWVIRTCAKRRRGGFNEADNHACIVIREKSTQSDQPEGLASNILYKYCRYELDFHSARGIKLKPFILFVYLRDAEVDALGSVALEINHLLLTTSRLNIKYIPK</sequence>
<proteinExistence type="predicted"/>
<organism evidence="1 2">
    <name type="scientific">Tropilaelaps mercedesae</name>
    <dbReference type="NCBI Taxonomy" id="418985"/>
    <lineage>
        <taxon>Eukaryota</taxon>
        <taxon>Metazoa</taxon>
        <taxon>Ecdysozoa</taxon>
        <taxon>Arthropoda</taxon>
        <taxon>Chelicerata</taxon>
        <taxon>Arachnida</taxon>
        <taxon>Acari</taxon>
        <taxon>Parasitiformes</taxon>
        <taxon>Mesostigmata</taxon>
        <taxon>Gamasina</taxon>
        <taxon>Dermanyssoidea</taxon>
        <taxon>Laelapidae</taxon>
        <taxon>Tropilaelaps</taxon>
    </lineage>
</organism>
<comment type="caution">
    <text evidence="1">The sequence shown here is derived from an EMBL/GenBank/DDBJ whole genome shotgun (WGS) entry which is preliminary data.</text>
</comment>
<evidence type="ECO:0000313" key="2">
    <source>
        <dbReference type="Proteomes" id="UP000192247"/>
    </source>
</evidence>
<protein>
    <submittedName>
        <fullName evidence="1">Uncharacterized protein</fullName>
    </submittedName>
</protein>
<dbReference type="InParanoid" id="A0A1V9X4W2"/>
<dbReference type="EMBL" id="MNPL01025370">
    <property type="protein sequence ID" value="OQR68302.1"/>
    <property type="molecule type" value="Genomic_DNA"/>
</dbReference>
<dbReference type="AlphaFoldDB" id="A0A1V9X4W2"/>
<name>A0A1V9X4W2_9ACAR</name>
<accession>A0A1V9X4W2</accession>